<dbReference type="GO" id="GO:0006396">
    <property type="term" value="P:RNA processing"/>
    <property type="evidence" value="ECO:0007669"/>
    <property type="project" value="InterPro"/>
</dbReference>
<evidence type="ECO:0000256" key="1">
    <source>
        <dbReference type="ARBA" id="ARBA00022603"/>
    </source>
</evidence>
<dbReference type="AlphaFoldDB" id="A0A1G2NGZ1"/>
<dbReference type="Proteomes" id="UP000177797">
    <property type="component" value="Unassembled WGS sequence"/>
</dbReference>
<dbReference type="GO" id="GO:0003723">
    <property type="term" value="F:RNA binding"/>
    <property type="evidence" value="ECO:0007669"/>
    <property type="project" value="InterPro"/>
</dbReference>
<proteinExistence type="predicted"/>
<dbReference type="Pfam" id="PF00588">
    <property type="entry name" value="SpoU_methylase"/>
    <property type="match status" value="1"/>
</dbReference>
<keyword evidence="2" id="KW-0808">Transferase</keyword>
<evidence type="ECO:0000259" key="3">
    <source>
        <dbReference type="Pfam" id="PF00588"/>
    </source>
</evidence>
<protein>
    <recommendedName>
        <fullName evidence="3">tRNA/rRNA methyltransferase SpoU type domain-containing protein</fullName>
    </recommendedName>
</protein>
<feature type="domain" description="tRNA/rRNA methyltransferase SpoU type" evidence="3">
    <location>
        <begin position="24"/>
        <end position="171"/>
    </location>
</feature>
<keyword evidence="1" id="KW-0489">Methyltransferase</keyword>
<dbReference type="GO" id="GO:0008173">
    <property type="term" value="F:RNA methyltransferase activity"/>
    <property type="evidence" value="ECO:0007669"/>
    <property type="project" value="InterPro"/>
</dbReference>
<dbReference type="InterPro" id="IPR029028">
    <property type="entry name" value="Alpha/beta_knot_MTases"/>
</dbReference>
<dbReference type="GO" id="GO:0032259">
    <property type="term" value="P:methylation"/>
    <property type="evidence" value="ECO:0007669"/>
    <property type="project" value="UniProtKB-KW"/>
</dbReference>
<dbReference type="PANTHER" id="PTHR43191:SF7">
    <property type="entry name" value="OBP33PEP LIKE PROTEIN"/>
    <property type="match status" value="1"/>
</dbReference>
<dbReference type="Gene3D" id="3.40.1280.10">
    <property type="match status" value="1"/>
</dbReference>
<dbReference type="InterPro" id="IPR051259">
    <property type="entry name" value="rRNA_Methyltransferase"/>
</dbReference>
<gene>
    <name evidence="4" type="ORF">A2938_03275</name>
</gene>
<dbReference type="InterPro" id="IPR001537">
    <property type="entry name" value="SpoU_MeTrfase"/>
</dbReference>
<evidence type="ECO:0000313" key="5">
    <source>
        <dbReference type="Proteomes" id="UP000177797"/>
    </source>
</evidence>
<dbReference type="PANTHER" id="PTHR43191">
    <property type="entry name" value="RRNA METHYLTRANSFERASE 3"/>
    <property type="match status" value="1"/>
</dbReference>
<evidence type="ECO:0000256" key="2">
    <source>
        <dbReference type="ARBA" id="ARBA00022679"/>
    </source>
</evidence>
<organism evidence="4 5">
    <name type="scientific">Candidatus Taylorbacteria bacterium RIFCSPLOWO2_01_FULL_48_100</name>
    <dbReference type="NCBI Taxonomy" id="1802322"/>
    <lineage>
        <taxon>Bacteria</taxon>
        <taxon>Candidatus Tayloriibacteriota</taxon>
    </lineage>
</organism>
<name>A0A1G2NGZ1_9BACT</name>
<evidence type="ECO:0000313" key="4">
    <source>
        <dbReference type="EMBL" id="OHA34612.1"/>
    </source>
</evidence>
<reference evidence="4 5" key="1">
    <citation type="journal article" date="2016" name="Nat. Commun.">
        <title>Thousands of microbial genomes shed light on interconnected biogeochemical processes in an aquifer system.</title>
        <authorList>
            <person name="Anantharaman K."/>
            <person name="Brown C.T."/>
            <person name="Hug L.A."/>
            <person name="Sharon I."/>
            <person name="Castelle C.J."/>
            <person name="Probst A.J."/>
            <person name="Thomas B.C."/>
            <person name="Singh A."/>
            <person name="Wilkins M.J."/>
            <person name="Karaoz U."/>
            <person name="Brodie E.L."/>
            <person name="Williams K.H."/>
            <person name="Hubbard S.S."/>
            <person name="Banfield J.F."/>
        </authorList>
    </citation>
    <scope>NUCLEOTIDE SEQUENCE [LARGE SCALE GENOMIC DNA]</scope>
</reference>
<dbReference type="SUPFAM" id="SSF75217">
    <property type="entry name" value="alpha/beta knot"/>
    <property type="match status" value="1"/>
</dbReference>
<comment type="caution">
    <text evidence="4">The sequence shown here is derived from an EMBL/GenBank/DDBJ whole genome shotgun (WGS) entry which is preliminary data.</text>
</comment>
<dbReference type="EMBL" id="MHSA01000011">
    <property type="protein sequence ID" value="OHA34612.1"/>
    <property type="molecule type" value="Genomic_DNA"/>
</dbReference>
<dbReference type="InterPro" id="IPR029026">
    <property type="entry name" value="tRNA_m1G_MTases_N"/>
</dbReference>
<sequence length="172" mass="19269">MIRRPCAGKNEKYRGKNKENNFHMYIILHNIRSNHNVGSIFRTADAAGVAKIFLAGYTPAPVDRFGRTNKEIAKTALGAEKVVVWECAKKVQKLLARLKKEKVFLVAVEQHPHAINYKKIPRRKNIAFVFGNEVTGIPEKILAQCNCVAEIPMRGTKESLNVAVAAGIVLYR</sequence>
<accession>A0A1G2NGZ1</accession>